<dbReference type="EMBL" id="GL945487">
    <property type="protein sequence ID" value="EGN94911.1"/>
    <property type="molecule type" value="Genomic_DNA"/>
</dbReference>
<sequence length="83" mass="9297">RYVDIIANQWHQSRKHDVPGLSVRVASRATGKSFEECSTEICGPGTRIRCPVAAGKAAKTEYEVQSTFDDSLYTNWKHGEARK</sequence>
<keyword evidence="2" id="KW-1185">Reference proteome</keyword>
<organism evidence="2">
    <name type="scientific">Serpula lacrymans var. lacrymans (strain S7.3)</name>
    <name type="common">Dry rot fungus</name>
    <dbReference type="NCBI Taxonomy" id="936435"/>
    <lineage>
        <taxon>Eukaryota</taxon>
        <taxon>Fungi</taxon>
        <taxon>Dikarya</taxon>
        <taxon>Basidiomycota</taxon>
        <taxon>Agaricomycotina</taxon>
        <taxon>Agaricomycetes</taxon>
        <taxon>Agaricomycetidae</taxon>
        <taxon>Boletales</taxon>
        <taxon>Coniophorineae</taxon>
        <taxon>Serpulaceae</taxon>
        <taxon>Serpula</taxon>
    </lineage>
</organism>
<evidence type="ECO:0000313" key="2">
    <source>
        <dbReference type="Proteomes" id="UP000008063"/>
    </source>
</evidence>
<proteinExistence type="predicted"/>
<dbReference type="Proteomes" id="UP000008063">
    <property type="component" value="Unassembled WGS sequence"/>
</dbReference>
<dbReference type="AlphaFoldDB" id="F8QA06"/>
<feature type="non-terminal residue" evidence="1">
    <location>
        <position position="1"/>
    </location>
</feature>
<dbReference type="HOGENOM" id="CLU_2549337_0_0_1"/>
<gene>
    <name evidence="1" type="ORF">SERLA73DRAFT_162920</name>
</gene>
<reference evidence="2" key="1">
    <citation type="journal article" date="2011" name="Science">
        <title>The plant cell wall-decomposing machinery underlies the functional diversity of forest fungi.</title>
        <authorList>
            <person name="Eastwood D.C."/>
            <person name="Floudas D."/>
            <person name="Binder M."/>
            <person name="Majcherczyk A."/>
            <person name="Schneider P."/>
            <person name="Aerts A."/>
            <person name="Asiegbu F.O."/>
            <person name="Baker S.E."/>
            <person name="Barry K."/>
            <person name="Bendiksby M."/>
            <person name="Blumentritt M."/>
            <person name="Coutinho P.M."/>
            <person name="Cullen D."/>
            <person name="de Vries R.P."/>
            <person name="Gathman A."/>
            <person name="Goodell B."/>
            <person name="Henrissat B."/>
            <person name="Ihrmark K."/>
            <person name="Kauserud H."/>
            <person name="Kohler A."/>
            <person name="LaButti K."/>
            <person name="Lapidus A."/>
            <person name="Lavin J.L."/>
            <person name="Lee Y.-H."/>
            <person name="Lindquist E."/>
            <person name="Lilly W."/>
            <person name="Lucas S."/>
            <person name="Morin E."/>
            <person name="Murat C."/>
            <person name="Oguiza J.A."/>
            <person name="Park J."/>
            <person name="Pisabarro A.G."/>
            <person name="Riley R."/>
            <person name="Rosling A."/>
            <person name="Salamov A."/>
            <person name="Schmidt O."/>
            <person name="Schmutz J."/>
            <person name="Skrede I."/>
            <person name="Stenlid J."/>
            <person name="Wiebenga A."/>
            <person name="Xie X."/>
            <person name="Kuees U."/>
            <person name="Hibbett D.S."/>
            <person name="Hoffmeister D."/>
            <person name="Hoegberg N."/>
            <person name="Martin F."/>
            <person name="Grigoriev I.V."/>
            <person name="Watkinson S.C."/>
        </authorList>
    </citation>
    <scope>NUCLEOTIDE SEQUENCE [LARGE SCALE GENOMIC DNA]</scope>
    <source>
        <strain evidence="2">strain S7.3</strain>
    </source>
</reference>
<accession>F8QA06</accession>
<dbReference type="InParanoid" id="F8QA06"/>
<name>F8QA06_SERL3</name>
<evidence type="ECO:0000313" key="1">
    <source>
        <dbReference type="EMBL" id="EGN94911.1"/>
    </source>
</evidence>
<protein>
    <submittedName>
        <fullName evidence="1">Uncharacterized protein</fullName>
    </submittedName>
</protein>